<organism evidence="1 2">
    <name type="scientific">Leminorella grimontii</name>
    <dbReference type="NCBI Taxonomy" id="82981"/>
    <lineage>
        <taxon>Bacteria</taxon>
        <taxon>Pseudomonadati</taxon>
        <taxon>Pseudomonadota</taxon>
        <taxon>Gammaproteobacteria</taxon>
        <taxon>Enterobacterales</taxon>
        <taxon>Budviciaceae</taxon>
        <taxon>Leminorella</taxon>
    </lineage>
</organism>
<gene>
    <name evidence="1" type="ORF">SOASR030_08010</name>
</gene>
<reference evidence="1" key="1">
    <citation type="submission" date="2022-06" db="EMBL/GenBank/DDBJ databases">
        <title>Draft genome sequences of Leminorella grimontii str. JCM5902.</title>
        <authorList>
            <person name="Wakabayashi Y."/>
            <person name="Kojima K."/>
        </authorList>
    </citation>
    <scope>NUCLEOTIDE SEQUENCE</scope>
    <source>
        <strain evidence="1">JCM 5902</strain>
    </source>
</reference>
<dbReference type="EMBL" id="BRLH01000001">
    <property type="protein sequence ID" value="GKX54689.1"/>
    <property type="molecule type" value="Genomic_DNA"/>
</dbReference>
<proteinExistence type="predicted"/>
<keyword evidence="2" id="KW-1185">Reference proteome</keyword>
<dbReference type="AlphaFoldDB" id="A0AAV5N0X3"/>
<name>A0AAV5N0X3_9GAMM</name>
<accession>A0AAV5N0X3</accession>
<dbReference type="Proteomes" id="UP001058124">
    <property type="component" value="Unassembled WGS sequence"/>
</dbReference>
<protein>
    <submittedName>
        <fullName evidence="1">Uncharacterized protein</fullName>
    </submittedName>
</protein>
<evidence type="ECO:0000313" key="2">
    <source>
        <dbReference type="Proteomes" id="UP001058124"/>
    </source>
</evidence>
<sequence length="61" mass="7711">MIKALYRGRCNRVRRYHTRRRPPNEDKCHKKLTDLTLKRRQNETSYLKITYLMNFKTMFYR</sequence>
<comment type="caution">
    <text evidence="1">The sequence shown here is derived from an EMBL/GenBank/DDBJ whole genome shotgun (WGS) entry which is preliminary data.</text>
</comment>
<evidence type="ECO:0000313" key="1">
    <source>
        <dbReference type="EMBL" id="GKX54689.1"/>
    </source>
</evidence>